<dbReference type="InterPro" id="IPR050849">
    <property type="entry name" value="HAD-like_hydrolase_phosphatase"/>
</dbReference>
<dbReference type="InterPro" id="IPR006384">
    <property type="entry name" value="HAD_hydro_PyrdxlP_Pase-like"/>
</dbReference>
<dbReference type="GeneID" id="64659223"/>
<name>A0AAD4HPQ5_9AGAM</name>
<proteinExistence type="predicted"/>
<dbReference type="InterPro" id="IPR023214">
    <property type="entry name" value="HAD_sf"/>
</dbReference>
<comment type="caution">
    <text evidence="2">The sequence shown here is derived from an EMBL/GenBank/DDBJ whole genome shotgun (WGS) entry which is preliminary data.</text>
</comment>
<dbReference type="PANTHER" id="PTHR28181">
    <property type="entry name" value="UPF0655 PROTEIN YCR015C"/>
    <property type="match status" value="1"/>
</dbReference>
<dbReference type="Proteomes" id="UP001195769">
    <property type="component" value="Unassembled WGS sequence"/>
</dbReference>
<dbReference type="GO" id="GO:0016791">
    <property type="term" value="F:phosphatase activity"/>
    <property type="evidence" value="ECO:0007669"/>
    <property type="project" value="InterPro"/>
</dbReference>
<accession>A0AAD4HPQ5</accession>
<dbReference type="AlphaFoldDB" id="A0AAD4HPQ5"/>
<dbReference type="Gene3D" id="3.90.1470.20">
    <property type="match status" value="1"/>
</dbReference>
<keyword evidence="1" id="KW-0378">Hydrolase</keyword>
<dbReference type="NCBIfam" id="TIGR01489">
    <property type="entry name" value="DKMTPPase-SF"/>
    <property type="match status" value="1"/>
</dbReference>
<dbReference type="Pfam" id="PF12710">
    <property type="entry name" value="HAD"/>
    <property type="match status" value="1"/>
</dbReference>
<evidence type="ECO:0000256" key="1">
    <source>
        <dbReference type="ARBA" id="ARBA00022801"/>
    </source>
</evidence>
<dbReference type="InterPro" id="IPR036412">
    <property type="entry name" value="HAD-like_sf"/>
</dbReference>
<evidence type="ECO:0000313" key="3">
    <source>
        <dbReference type="Proteomes" id="UP001195769"/>
    </source>
</evidence>
<dbReference type="SUPFAM" id="SSF56784">
    <property type="entry name" value="HAD-like"/>
    <property type="match status" value="1"/>
</dbReference>
<sequence length="284" mass="32607">MSQESPLSEPVIHHGKKFIVLSDWDGTITTQDSNDFVTDTFGMGRSDRVLLNQRIRKGEDNFRDGFRKMIVSVNENGKEEGKVTHTFEFCKNAVAENIKVDDTFKGFYEFCEMNDIPVVIVSRYKKLWFHRAVHSYLRSGMEPIIRAVLNKYLASLDGIQIISNEVKTYDDGSWDIQYRHPESGFGHDKSKAIAPYRNMDPAPIVFFFGDGVSDLSAARGATCLFVKFKPNGENELMEYCIINKIKHRLFQSFEEAQGVIKLIIFAKTEEERQNIIAREWPEVA</sequence>
<dbReference type="Gene3D" id="3.40.50.1000">
    <property type="entry name" value="HAD superfamily/HAD-like"/>
    <property type="match status" value="1"/>
</dbReference>
<keyword evidence="3" id="KW-1185">Reference proteome</keyword>
<dbReference type="RefSeq" id="XP_041228574.1">
    <property type="nucleotide sequence ID" value="XM_041364925.1"/>
</dbReference>
<dbReference type="PANTHER" id="PTHR28181:SF2">
    <property type="entry name" value="PHOSPHORIC MONOESTER HYDROLASE"/>
    <property type="match status" value="1"/>
</dbReference>
<organism evidence="2 3">
    <name type="scientific">Suillus fuscotomentosus</name>
    <dbReference type="NCBI Taxonomy" id="1912939"/>
    <lineage>
        <taxon>Eukaryota</taxon>
        <taxon>Fungi</taxon>
        <taxon>Dikarya</taxon>
        <taxon>Basidiomycota</taxon>
        <taxon>Agaricomycotina</taxon>
        <taxon>Agaricomycetes</taxon>
        <taxon>Agaricomycetidae</taxon>
        <taxon>Boletales</taxon>
        <taxon>Suillineae</taxon>
        <taxon>Suillaceae</taxon>
        <taxon>Suillus</taxon>
    </lineage>
</organism>
<dbReference type="EMBL" id="JABBWK010000014">
    <property type="protein sequence ID" value="KAG1902999.1"/>
    <property type="molecule type" value="Genomic_DNA"/>
</dbReference>
<protein>
    <submittedName>
        <fullName evidence="2">HAD-like domain-containing protein</fullName>
    </submittedName>
</protein>
<reference evidence="2" key="1">
    <citation type="journal article" date="2020" name="New Phytol.">
        <title>Comparative genomics reveals dynamic genome evolution in host specialist ectomycorrhizal fungi.</title>
        <authorList>
            <person name="Lofgren L.A."/>
            <person name="Nguyen N.H."/>
            <person name="Vilgalys R."/>
            <person name="Ruytinx J."/>
            <person name="Liao H.L."/>
            <person name="Branco S."/>
            <person name="Kuo A."/>
            <person name="LaButti K."/>
            <person name="Lipzen A."/>
            <person name="Andreopoulos W."/>
            <person name="Pangilinan J."/>
            <person name="Riley R."/>
            <person name="Hundley H."/>
            <person name="Na H."/>
            <person name="Barry K."/>
            <person name="Grigoriev I.V."/>
            <person name="Stajich J.E."/>
            <person name="Kennedy P.G."/>
        </authorList>
    </citation>
    <scope>NUCLEOTIDE SEQUENCE</scope>
    <source>
        <strain evidence="2">FC203</strain>
    </source>
</reference>
<evidence type="ECO:0000313" key="2">
    <source>
        <dbReference type="EMBL" id="KAG1902999.1"/>
    </source>
</evidence>
<gene>
    <name evidence="2" type="ORF">F5891DRAFT_1142371</name>
</gene>